<dbReference type="InterPro" id="IPR046956">
    <property type="entry name" value="RLP23-like"/>
</dbReference>
<evidence type="ECO:0000256" key="8">
    <source>
        <dbReference type="ARBA" id="ARBA00023136"/>
    </source>
</evidence>
<evidence type="ECO:0000256" key="2">
    <source>
        <dbReference type="ARBA" id="ARBA00022553"/>
    </source>
</evidence>
<accession>A0A978VS64</accession>
<reference evidence="12" key="1">
    <citation type="journal article" date="2021" name="Front. Plant Sci.">
        <title>Chromosome-Scale Genome Assembly for Chinese Sour Jujube and Insights Into Its Genome Evolution and Domestication Signature.</title>
        <authorList>
            <person name="Shen L.-Y."/>
            <person name="Luo H."/>
            <person name="Wang X.-L."/>
            <person name="Wang X.-M."/>
            <person name="Qiu X.-J."/>
            <person name="Liu H."/>
            <person name="Zhou S.-S."/>
            <person name="Jia K.-H."/>
            <person name="Nie S."/>
            <person name="Bao Y.-T."/>
            <person name="Zhang R.-G."/>
            <person name="Yun Q.-Z."/>
            <person name="Chai Y.-H."/>
            <person name="Lu J.-Y."/>
            <person name="Li Y."/>
            <person name="Zhao S.-W."/>
            <person name="Mao J.-F."/>
            <person name="Jia S.-G."/>
            <person name="Mao Y.-M."/>
        </authorList>
    </citation>
    <scope>NUCLEOTIDE SEQUENCE</scope>
    <source>
        <strain evidence="12">AT0</strain>
        <tissue evidence="12">Leaf</tissue>
    </source>
</reference>
<evidence type="ECO:0000256" key="10">
    <source>
        <dbReference type="ARBA" id="ARBA00023180"/>
    </source>
</evidence>
<keyword evidence="5" id="KW-0732">Signal</keyword>
<dbReference type="PRINTS" id="PR00019">
    <property type="entry name" value="LEURICHRPT"/>
</dbReference>
<keyword evidence="8 11" id="KW-0472">Membrane</keyword>
<organism evidence="12 13">
    <name type="scientific">Ziziphus jujuba var. spinosa</name>
    <dbReference type="NCBI Taxonomy" id="714518"/>
    <lineage>
        <taxon>Eukaryota</taxon>
        <taxon>Viridiplantae</taxon>
        <taxon>Streptophyta</taxon>
        <taxon>Embryophyta</taxon>
        <taxon>Tracheophyta</taxon>
        <taxon>Spermatophyta</taxon>
        <taxon>Magnoliopsida</taxon>
        <taxon>eudicotyledons</taxon>
        <taxon>Gunneridae</taxon>
        <taxon>Pentapetalae</taxon>
        <taxon>rosids</taxon>
        <taxon>fabids</taxon>
        <taxon>Rosales</taxon>
        <taxon>Rhamnaceae</taxon>
        <taxon>Paliureae</taxon>
        <taxon>Ziziphus</taxon>
    </lineage>
</organism>
<dbReference type="EMBL" id="JAEACU010000003">
    <property type="protein sequence ID" value="KAH7538389.1"/>
    <property type="molecule type" value="Genomic_DNA"/>
</dbReference>
<sequence length="305" mass="33679">MIYLGTNMFNGSLSRICSNVTEFGLSNKSFSVGIFPFLCHQLDTPNSLEILHLGENILSDSIADCWMNWPSLGVIKLVNNNLTGEIPTSMGSLQSLESLHMSNNSVSGGIPPSFQYCTKLVTLDLGLNKFIGSIPTWIGSSLSNLKILHQLTVLQGLLSLNLSGNHFNGNVPNNIGNIAWIESLDLSRNQLSGKIPESISRLTFLHYLNLSYNNLSGKIPLSIQLQSLDPSSFIGNELCGSPISKDCKVDKTTPITENEVHTENEDEWFHLGIATGFAIGFLGVITTLLFCKPWRNAYYWFLEYL</sequence>
<evidence type="ECO:0000256" key="9">
    <source>
        <dbReference type="ARBA" id="ARBA00023170"/>
    </source>
</evidence>
<dbReference type="FunFam" id="3.80.10.10:FF:000722">
    <property type="entry name" value="Leucine-rich repeat receptor-like protein kinase"/>
    <property type="match status" value="1"/>
</dbReference>
<feature type="transmembrane region" description="Helical" evidence="11">
    <location>
        <begin position="268"/>
        <end position="291"/>
    </location>
</feature>
<protein>
    <recommendedName>
        <fullName evidence="14">Receptor-like protein EIX2</fullName>
    </recommendedName>
</protein>
<keyword evidence="9" id="KW-0675">Receptor</keyword>
<dbReference type="InterPro" id="IPR001611">
    <property type="entry name" value="Leu-rich_rpt"/>
</dbReference>
<dbReference type="Gene3D" id="3.80.10.10">
    <property type="entry name" value="Ribonuclease Inhibitor"/>
    <property type="match status" value="2"/>
</dbReference>
<evidence type="ECO:0000256" key="7">
    <source>
        <dbReference type="ARBA" id="ARBA00022989"/>
    </source>
</evidence>
<comment type="caution">
    <text evidence="12">The sequence shown here is derived from an EMBL/GenBank/DDBJ whole genome shotgun (WGS) entry which is preliminary data.</text>
</comment>
<dbReference type="FunFam" id="3.80.10.10:FF:000383">
    <property type="entry name" value="Leucine-rich repeat receptor protein kinase EMS1"/>
    <property type="match status" value="1"/>
</dbReference>
<evidence type="ECO:0000256" key="1">
    <source>
        <dbReference type="ARBA" id="ARBA00004479"/>
    </source>
</evidence>
<evidence type="ECO:0000256" key="4">
    <source>
        <dbReference type="ARBA" id="ARBA00022692"/>
    </source>
</evidence>
<keyword evidence="6" id="KW-0677">Repeat</keyword>
<evidence type="ECO:0000256" key="3">
    <source>
        <dbReference type="ARBA" id="ARBA00022614"/>
    </source>
</evidence>
<evidence type="ECO:0008006" key="14">
    <source>
        <dbReference type="Google" id="ProtNLM"/>
    </source>
</evidence>
<dbReference type="Proteomes" id="UP000813462">
    <property type="component" value="Unassembled WGS sequence"/>
</dbReference>
<dbReference type="GO" id="GO:0016020">
    <property type="term" value="C:membrane"/>
    <property type="evidence" value="ECO:0007669"/>
    <property type="project" value="UniProtKB-SubCell"/>
</dbReference>
<dbReference type="AlphaFoldDB" id="A0A978VS64"/>
<evidence type="ECO:0000256" key="11">
    <source>
        <dbReference type="SAM" id="Phobius"/>
    </source>
</evidence>
<evidence type="ECO:0000256" key="5">
    <source>
        <dbReference type="ARBA" id="ARBA00022729"/>
    </source>
</evidence>
<keyword evidence="7 11" id="KW-1133">Transmembrane helix</keyword>
<comment type="subcellular location">
    <subcellularLocation>
        <location evidence="1">Membrane</location>
        <topology evidence="1">Single-pass type I membrane protein</topology>
    </subcellularLocation>
</comment>
<dbReference type="InterPro" id="IPR032675">
    <property type="entry name" value="LRR_dom_sf"/>
</dbReference>
<name>A0A978VS64_ZIZJJ</name>
<dbReference type="SUPFAM" id="SSF52058">
    <property type="entry name" value="L domain-like"/>
    <property type="match status" value="1"/>
</dbReference>
<evidence type="ECO:0000313" key="13">
    <source>
        <dbReference type="Proteomes" id="UP000813462"/>
    </source>
</evidence>
<evidence type="ECO:0000256" key="6">
    <source>
        <dbReference type="ARBA" id="ARBA00022737"/>
    </source>
</evidence>
<keyword evidence="2" id="KW-0597">Phosphoprotein</keyword>
<dbReference type="PANTHER" id="PTHR48063">
    <property type="entry name" value="LRR RECEPTOR-LIKE KINASE"/>
    <property type="match status" value="1"/>
</dbReference>
<keyword evidence="3" id="KW-0433">Leucine-rich repeat</keyword>
<proteinExistence type="predicted"/>
<dbReference type="PANTHER" id="PTHR48063:SF112">
    <property type="entry name" value="RECEPTOR LIKE PROTEIN 30-LIKE"/>
    <property type="match status" value="1"/>
</dbReference>
<dbReference type="Pfam" id="PF00560">
    <property type="entry name" value="LRR_1"/>
    <property type="match status" value="5"/>
</dbReference>
<keyword evidence="10" id="KW-0325">Glycoprotein</keyword>
<keyword evidence="4 11" id="KW-0812">Transmembrane</keyword>
<gene>
    <name evidence="12" type="ORF">FEM48_Zijuj03G0194400</name>
</gene>
<evidence type="ECO:0000313" key="12">
    <source>
        <dbReference type="EMBL" id="KAH7538389.1"/>
    </source>
</evidence>